<evidence type="ECO:0000256" key="10">
    <source>
        <dbReference type="ARBA" id="ARBA00023080"/>
    </source>
</evidence>
<dbReference type="InterPro" id="IPR034907">
    <property type="entry name" value="NDK-like_dom"/>
</dbReference>
<dbReference type="FunFam" id="3.30.70.141:FF:000017">
    <property type="entry name" value="Nucleoside diphosphate kinase"/>
    <property type="match status" value="1"/>
</dbReference>
<comment type="function">
    <text evidence="11">Major role in the synthesis of nucleoside triphosphates other than ATP. The ATP gamma phosphate is transferred to the NDP beta phosphate via a ping-pong mechanism, using a phosphorylated active-site intermediate.</text>
</comment>
<dbReference type="GO" id="GO:0005524">
    <property type="term" value="F:ATP binding"/>
    <property type="evidence" value="ECO:0007669"/>
    <property type="project" value="UniProtKB-UniRule"/>
</dbReference>
<keyword evidence="9 11" id="KW-0460">Magnesium</keyword>
<dbReference type="InterPro" id="IPR036850">
    <property type="entry name" value="NDK-like_dom_sf"/>
</dbReference>
<comment type="catalytic activity">
    <reaction evidence="11">
        <text>a ribonucleoside 5'-diphosphate + ATP = a ribonucleoside 5'-triphosphate + ADP</text>
        <dbReference type="Rhea" id="RHEA:18113"/>
        <dbReference type="ChEBI" id="CHEBI:30616"/>
        <dbReference type="ChEBI" id="CHEBI:57930"/>
        <dbReference type="ChEBI" id="CHEBI:61557"/>
        <dbReference type="ChEBI" id="CHEBI:456216"/>
        <dbReference type="EC" id="2.7.4.6"/>
    </reaction>
</comment>
<dbReference type="GO" id="GO:0005737">
    <property type="term" value="C:cytoplasm"/>
    <property type="evidence" value="ECO:0007669"/>
    <property type="project" value="UniProtKB-SubCell"/>
</dbReference>
<dbReference type="NCBIfam" id="NF011116">
    <property type="entry name" value="PRK14545.1"/>
    <property type="match status" value="1"/>
</dbReference>
<feature type="binding site" evidence="11 12">
    <location>
        <position position="93"/>
    </location>
    <ligand>
        <name>ATP</name>
        <dbReference type="ChEBI" id="CHEBI:30616"/>
    </ligand>
</feature>
<feature type="binding site" evidence="11 12">
    <location>
        <position position="11"/>
    </location>
    <ligand>
        <name>ATP</name>
        <dbReference type="ChEBI" id="CHEBI:30616"/>
    </ligand>
</feature>
<dbReference type="GO" id="GO:0006241">
    <property type="term" value="P:CTP biosynthetic process"/>
    <property type="evidence" value="ECO:0007669"/>
    <property type="project" value="UniProtKB-UniRule"/>
</dbReference>
<dbReference type="EC" id="2.7.4.6" evidence="11"/>
<evidence type="ECO:0000256" key="11">
    <source>
        <dbReference type="HAMAP-Rule" id="MF_00451"/>
    </source>
</evidence>
<dbReference type="PROSITE" id="PS51374">
    <property type="entry name" value="NDPK_LIKE"/>
    <property type="match status" value="1"/>
</dbReference>
<dbReference type="GO" id="GO:0006183">
    <property type="term" value="P:GTP biosynthetic process"/>
    <property type="evidence" value="ECO:0007669"/>
    <property type="project" value="UniProtKB-UniRule"/>
</dbReference>
<dbReference type="AlphaFoldDB" id="A0A846MPP5"/>
<dbReference type="SMART" id="SM00562">
    <property type="entry name" value="NDK"/>
    <property type="match status" value="1"/>
</dbReference>
<keyword evidence="10 11" id="KW-0546">Nucleotide metabolism</keyword>
<name>A0A846MPP5_9BACT</name>
<dbReference type="Gene3D" id="3.30.70.141">
    <property type="entry name" value="Nucleoside diphosphate kinase-like domain"/>
    <property type="match status" value="1"/>
</dbReference>
<feature type="domain" description="Nucleoside diphosphate kinase-like" evidence="14">
    <location>
        <begin position="5"/>
        <end position="140"/>
    </location>
</feature>
<keyword evidence="16" id="KW-1185">Reference proteome</keyword>
<evidence type="ECO:0000256" key="7">
    <source>
        <dbReference type="ARBA" id="ARBA00022777"/>
    </source>
</evidence>
<feature type="binding site" evidence="11 12">
    <location>
        <position position="87"/>
    </location>
    <ligand>
        <name>ATP</name>
        <dbReference type="ChEBI" id="CHEBI:30616"/>
    </ligand>
</feature>
<evidence type="ECO:0000256" key="2">
    <source>
        <dbReference type="ARBA" id="ARBA00008142"/>
    </source>
</evidence>
<comment type="subunit">
    <text evidence="11">Homotetramer.</text>
</comment>
<keyword evidence="4 11" id="KW-0808">Transferase</keyword>
<evidence type="ECO:0000256" key="4">
    <source>
        <dbReference type="ARBA" id="ARBA00022679"/>
    </source>
</evidence>
<dbReference type="HAMAP" id="MF_00451">
    <property type="entry name" value="NDP_kinase"/>
    <property type="match status" value="1"/>
</dbReference>
<sequence>MAGKRTFSMIKPDAVAAGNSGAILKMIEEAGFRIVAMKMTRLTLAQAGAFYAVHKERPFYQDLCNYMSSGPIIALVLEKENAVEDFRKLIGATDPAKAEEGTIRKLFAKSIEANAIHGSDSDENATIESAFFFSKLEEVNA</sequence>
<keyword evidence="3 11" id="KW-0597">Phosphoprotein</keyword>
<comment type="subcellular location">
    <subcellularLocation>
        <location evidence="11">Cytoplasm</location>
    </subcellularLocation>
</comment>
<dbReference type="Pfam" id="PF00334">
    <property type="entry name" value="NDK"/>
    <property type="match status" value="1"/>
</dbReference>
<reference evidence="15 16" key="1">
    <citation type="submission" date="2020-03" db="EMBL/GenBank/DDBJ databases">
        <title>Genomic Encyclopedia of Type Strains, Phase IV (KMG-IV): sequencing the most valuable type-strain genomes for metagenomic binning, comparative biology and taxonomic classification.</title>
        <authorList>
            <person name="Goeker M."/>
        </authorList>
    </citation>
    <scope>NUCLEOTIDE SEQUENCE [LARGE SCALE GENOMIC DNA]</scope>
    <source>
        <strain evidence="15 16">DSM 5718</strain>
    </source>
</reference>
<keyword evidence="7 11" id="KW-0418">Kinase</keyword>
<comment type="cofactor">
    <cofactor evidence="1 11">
        <name>Mg(2+)</name>
        <dbReference type="ChEBI" id="CHEBI:18420"/>
    </cofactor>
</comment>
<dbReference type="CDD" id="cd04413">
    <property type="entry name" value="NDPk_I"/>
    <property type="match status" value="1"/>
</dbReference>
<evidence type="ECO:0000256" key="8">
    <source>
        <dbReference type="ARBA" id="ARBA00022840"/>
    </source>
</evidence>
<comment type="catalytic activity">
    <reaction evidence="11">
        <text>a 2'-deoxyribonucleoside 5'-diphosphate + ATP = a 2'-deoxyribonucleoside 5'-triphosphate + ADP</text>
        <dbReference type="Rhea" id="RHEA:44640"/>
        <dbReference type="ChEBI" id="CHEBI:30616"/>
        <dbReference type="ChEBI" id="CHEBI:61560"/>
        <dbReference type="ChEBI" id="CHEBI:73316"/>
        <dbReference type="ChEBI" id="CHEBI:456216"/>
        <dbReference type="EC" id="2.7.4.6"/>
    </reaction>
</comment>
<evidence type="ECO:0000259" key="14">
    <source>
        <dbReference type="SMART" id="SM00562"/>
    </source>
</evidence>
<keyword evidence="5 11" id="KW-0479">Metal-binding</keyword>
<feature type="binding site" evidence="11 12">
    <location>
        <position position="104"/>
    </location>
    <ligand>
        <name>ATP</name>
        <dbReference type="ChEBI" id="CHEBI:30616"/>
    </ligand>
</feature>
<dbReference type="GO" id="GO:0006228">
    <property type="term" value="P:UTP biosynthetic process"/>
    <property type="evidence" value="ECO:0007669"/>
    <property type="project" value="UniProtKB-UniRule"/>
</dbReference>
<evidence type="ECO:0000256" key="9">
    <source>
        <dbReference type="ARBA" id="ARBA00022842"/>
    </source>
</evidence>
<keyword evidence="8 11" id="KW-0067">ATP-binding</keyword>
<dbReference type="InterPro" id="IPR001564">
    <property type="entry name" value="Nucleoside_diP_kinase"/>
</dbReference>
<evidence type="ECO:0000256" key="6">
    <source>
        <dbReference type="ARBA" id="ARBA00022741"/>
    </source>
</evidence>
<keyword evidence="11" id="KW-0963">Cytoplasm</keyword>
<protein>
    <recommendedName>
        <fullName evidence="11">Nucleoside diphosphate kinase</fullName>
        <shortName evidence="11">NDK</shortName>
        <shortName evidence="11">NDP kinase</shortName>
        <ecNumber evidence="11">2.7.4.6</ecNumber>
    </recommendedName>
    <alternativeName>
        <fullName evidence="11">Nucleoside-2-P kinase</fullName>
    </alternativeName>
</protein>
<accession>A0A846MPP5</accession>
<dbReference type="GO" id="GO:0004550">
    <property type="term" value="F:nucleoside diphosphate kinase activity"/>
    <property type="evidence" value="ECO:0007669"/>
    <property type="project" value="UniProtKB-UniRule"/>
</dbReference>
<evidence type="ECO:0000256" key="1">
    <source>
        <dbReference type="ARBA" id="ARBA00001946"/>
    </source>
</evidence>
<evidence type="ECO:0000256" key="3">
    <source>
        <dbReference type="ARBA" id="ARBA00022553"/>
    </source>
</evidence>
<evidence type="ECO:0000256" key="5">
    <source>
        <dbReference type="ARBA" id="ARBA00022723"/>
    </source>
</evidence>
<feature type="binding site" evidence="11 12">
    <location>
        <position position="114"/>
    </location>
    <ligand>
        <name>ATP</name>
        <dbReference type="ChEBI" id="CHEBI:30616"/>
    </ligand>
</feature>
<proteinExistence type="inferred from homology"/>
<organism evidence="15 16">
    <name type="scientific">Thermonema lapsum</name>
    <dbReference type="NCBI Taxonomy" id="28195"/>
    <lineage>
        <taxon>Bacteria</taxon>
        <taxon>Pseudomonadati</taxon>
        <taxon>Bacteroidota</taxon>
        <taxon>Cytophagia</taxon>
        <taxon>Cytophagales</taxon>
        <taxon>Thermonemataceae</taxon>
        <taxon>Thermonema</taxon>
    </lineage>
</organism>
<dbReference type="PRINTS" id="PR01243">
    <property type="entry name" value="NUCDPKINASE"/>
</dbReference>
<evidence type="ECO:0000313" key="16">
    <source>
        <dbReference type="Proteomes" id="UP000537126"/>
    </source>
</evidence>
<gene>
    <name evidence="11" type="primary">ndk</name>
    <name evidence="15" type="ORF">FHS56_001019</name>
</gene>
<dbReference type="EMBL" id="JAASRN010000001">
    <property type="protein sequence ID" value="NIK73533.1"/>
    <property type="molecule type" value="Genomic_DNA"/>
</dbReference>
<dbReference type="GO" id="GO:0046872">
    <property type="term" value="F:metal ion binding"/>
    <property type="evidence" value="ECO:0007669"/>
    <property type="project" value="UniProtKB-KW"/>
</dbReference>
<dbReference type="PANTHER" id="PTHR46161">
    <property type="entry name" value="NUCLEOSIDE DIPHOSPHATE KINASE"/>
    <property type="match status" value="1"/>
</dbReference>
<dbReference type="Proteomes" id="UP000537126">
    <property type="component" value="Unassembled WGS sequence"/>
</dbReference>
<keyword evidence="6 11" id="KW-0547">Nucleotide-binding</keyword>
<comment type="caution">
    <text evidence="15">The sequence shown here is derived from an EMBL/GenBank/DDBJ whole genome shotgun (WGS) entry which is preliminary data.</text>
</comment>
<dbReference type="NCBIfam" id="NF001908">
    <property type="entry name" value="PRK00668.1"/>
    <property type="match status" value="1"/>
</dbReference>
<evidence type="ECO:0000256" key="12">
    <source>
        <dbReference type="PROSITE-ProRule" id="PRU00706"/>
    </source>
</evidence>
<dbReference type="SUPFAM" id="SSF54919">
    <property type="entry name" value="Nucleoside diphosphate kinase, NDK"/>
    <property type="match status" value="1"/>
</dbReference>
<feature type="binding site" evidence="11 12">
    <location>
        <position position="59"/>
    </location>
    <ligand>
        <name>ATP</name>
        <dbReference type="ChEBI" id="CHEBI:30616"/>
    </ligand>
</feature>
<evidence type="ECO:0000313" key="15">
    <source>
        <dbReference type="EMBL" id="NIK73533.1"/>
    </source>
</evidence>
<evidence type="ECO:0000256" key="13">
    <source>
        <dbReference type="RuleBase" id="RU004011"/>
    </source>
</evidence>
<dbReference type="RefSeq" id="WP_166918760.1">
    <property type="nucleotide sequence ID" value="NZ_JAASRN010000001.1"/>
</dbReference>
<dbReference type="PANTHER" id="PTHR46161:SF3">
    <property type="entry name" value="NUCLEOSIDE DIPHOSPHATE KINASE DDB_G0292928-RELATED"/>
    <property type="match status" value="1"/>
</dbReference>
<feature type="active site" description="Pros-phosphohistidine intermediate" evidence="11 12">
    <location>
        <position position="117"/>
    </location>
</feature>
<comment type="similarity">
    <text evidence="2 11 12 13">Belongs to the NDK family.</text>
</comment>